<evidence type="ECO:0000313" key="1">
    <source>
        <dbReference type="EMBL" id="KGE84971.1"/>
    </source>
</evidence>
<gene>
    <name evidence="1" type="ORF">IX84_30605</name>
</gene>
<proteinExistence type="predicted"/>
<dbReference type="Proteomes" id="UP000029736">
    <property type="component" value="Unassembled WGS sequence"/>
</dbReference>
<dbReference type="OrthoDB" id="9773478at2"/>
<accession>A0A098RYP4</accession>
<evidence type="ECO:0000313" key="2">
    <source>
        <dbReference type="Proteomes" id="UP000029736"/>
    </source>
</evidence>
<dbReference type="SUPFAM" id="SSF88713">
    <property type="entry name" value="Glycoside hydrolase/deacetylase"/>
    <property type="match status" value="1"/>
</dbReference>
<organism evidence="1 2">
    <name type="scientific">Phaeodactylibacter xiamenensis</name>
    <dbReference type="NCBI Taxonomy" id="1524460"/>
    <lineage>
        <taxon>Bacteria</taxon>
        <taxon>Pseudomonadati</taxon>
        <taxon>Bacteroidota</taxon>
        <taxon>Saprospiria</taxon>
        <taxon>Saprospirales</taxon>
        <taxon>Haliscomenobacteraceae</taxon>
        <taxon>Phaeodactylibacter</taxon>
    </lineage>
</organism>
<dbReference type="Gene3D" id="3.20.20.370">
    <property type="entry name" value="Glycoside hydrolase/deacetylase"/>
    <property type="match status" value="1"/>
</dbReference>
<sequence>MRHAADLNADLGESTRTKRFPHEAEIFPYLSSCNIACGFHGGDPVYMEKAIRQALKHGLRIGAHPSYPGRENFGRMPMELPEAELQAMLRYQVSALKGMVESLGGQLSYVKPHGALYHTLCRDERQAQLAVAVFHSIDPNLQVMGLPDSALARSASDAGLGYIREGFADRRYAADGQLLSRKQSGAVLRDPAKVVEQVRQILMEGMVTSNTGARLPLQVDSLCIHGDNPMAVPILQALDHFFRQSGIQKGNL</sequence>
<keyword evidence="2" id="KW-1185">Reference proteome</keyword>
<evidence type="ECO:0008006" key="3">
    <source>
        <dbReference type="Google" id="ProtNLM"/>
    </source>
</evidence>
<dbReference type="Pfam" id="PF03746">
    <property type="entry name" value="LamB_YcsF"/>
    <property type="match status" value="1"/>
</dbReference>
<dbReference type="EMBL" id="JPOS01000098">
    <property type="protein sequence ID" value="KGE84971.1"/>
    <property type="molecule type" value="Genomic_DNA"/>
</dbReference>
<dbReference type="PANTHER" id="PTHR30292:SF0">
    <property type="entry name" value="5-OXOPROLINASE SUBUNIT A"/>
    <property type="match status" value="1"/>
</dbReference>
<dbReference type="InterPro" id="IPR011330">
    <property type="entry name" value="Glyco_hydro/deAcase_b/a-brl"/>
</dbReference>
<comment type="caution">
    <text evidence="1">The sequence shown here is derived from an EMBL/GenBank/DDBJ whole genome shotgun (WGS) entry which is preliminary data.</text>
</comment>
<dbReference type="InterPro" id="IPR005501">
    <property type="entry name" value="LamB/YcsF/PxpA-like"/>
</dbReference>
<reference evidence="1 2" key="1">
    <citation type="journal article" date="2014" name="Int. J. Syst. Evol. Microbiol.">
        <title>Phaeodactylibacter xiamenensis gen. nov., sp. nov., a member of the family Saprospiraceae isolated from the marine alga Phaeodactylum tricornutum.</title>
        <authorList>
            <person name="Chen Z.Jr."/>
            <person name="Lei X."/>
            <person name="Lai Q."/>
            <person name="Li Y."/>
            <person name="Zhang B."/>
            <person name="Zhang J."/>
            <person name="Zhang H."/>
            <person name="Yang L."/>
            <person name="Zheng W."/>
            <person name="Tian Y."/>
            <person name="Yu Z."/>
            <person name="Xu H.Jr."/>
            <person name="Zheng T."/>
        </authorList>
    </citation>
    <scope>NUCLEOTIDE SEQUENCE [LARGE SCALE GENOMIC DNA]</scope>
    <source>
        <strain evidence="1 2">KD52</strain>
    </source>
</reference>
<dbReference type="AlphaFoldDB" id="A0A098RYP4"/>
<protein>
    <recommendedName>
        <fullName evidence="3">LamB/YcsF family protein</fullName>
    </recommendedName>
</protein>
<dbReference type="NCBIfam" id="NF003816">
    <property type="entry name" value="PRK05406.1-5"/>
    <property type="match status" value="1"/>
</dbReference>
<dbReference type="CDD" id="cd10787">
    <property type="entry name" value="LamB_YcsF_like"/>
    <property type="match status" value="1"/>
</dbReference>
<dbReference type="RefSeq" id="WP_044229872.1">
    <property type="nucleotide sequence ID" value="NZ_JBKAGJ010000038.1"/>
</dbReference>
<dbReference type="STRING" id="1524460.IX84_30605"/>
<dbReference type="NCBIfam" id="NF003814">
    <property type="entry name" value="PRK05406.1-3"/>
    <property type="match status" value="1"/>
</dbReference>
<dbReference type="GO" id="GO:0005975">
    <property type="term" value="P:carbohydrate metabolic process"/>
    <property type="evidence" value="ECO:0007669"/>
    <property type="project" value="InterPro"/>
</dbReference>
<name>A0A098RYP4_9BACT</name>
<dbReference type="PANTHER" id="PTHR30292">
    <property type="entry name" value="UNCHARACTERIZED PROTEIN YBGL-RELATED"/>
    <property type="match status" value="1"/>
</dbReference>